<name>A0ABT1YTZ7_9BACL</name>
<dbReference type="SUPFAM" id="SSF52200">
    <property type="entry name" value="Toll/Interleukin receptor TIR domain"/>
    <property type="match status" value="1"/>
</dbReference>
<comment type="caution">
    <text evidence="2">The sequence shown here is derived from an EMBL/GenBank/DDBJ whole genome shotgun (WGS) entry which is preliminary data.</text>
</comment>
<dbReference type="InterPro" id="IPR000157">
    <property type="entry name" value="TIR_dom"/>
</dbReference>
<feature type="domain" description="SEFIR" evidence="1">
    <location>
        <begin position="8"/>
        <end position="144"/>
    </location>
</feature>
<keyword evidence="3" id="KW-1185">Reference proteome</keyword>
<evidence type="ECO:0000313" key="3">
    <source>
        <dbReference type="Proteomes" id="UP001300012"/>
    </source>
</evidence>
<proteinExistence type="predicted"/>
<dbReference type="Gene3D" id="3.40.50.10140">
    <property type="entry name" value="Toll/interleukin-1 receptor homology (TIR) domain"/>
    <property type="match status" value="1"/>
</dbReference>
<accession>A0ABT1YTZ7</accession>
<gene>
    <name evidence="2" type="ORF">NV381_31585</name>
</gene>
<dbReference type="Pfam" id="PF13676">
    <property type="entry name" value="TIR_2"/>
    <property type="match status" value="1"/>
</dbReference>
<dbReference type="InterPro" id="IPR035897">
    <property type="entry name" value="Toll_tir_struct_dom_sf"/>
</dbReference>
<dbReference type="RefSeq" id="WP_258217303.1">
    <property type="nucleotide sequence ID" value="NZ_JANQBD010000031.1"/>
</dbReference>
<dbReference type="InterPro" id="IPR013568">
    <property type="entry name" value="SEFIR_dom"/>
</dbReference>
<dbReference type="EMBL" id="JANQBD010000031">
    <property type="protein sequence ID" value="MCR8635758.1"/>
    <property type="molecule type" value="Genomic_DNA"/>
</dbReference>
<evidence type="ECO:0000313" key="2">
    <source>
        <dbReference type="EMBL" id="MCR8635758.1"/>
    </source>
</evidence>
<dbReference type="Proteomes" id="UP001300012">
    <property type="component" value="Unassembled WGS sequence"/>
</dbReference>
<dbReference type="PROSITE" id="PS51534">
    <property type="entry name" value="SEFIR"/>
    <property type="match status" value="1"/>
</dbReference>
<sequence length="476" mass="55528">MVLPGSIPPKVFISYAWSSIEQDDWVVRLATRLMENGVEIVFDKWDLKPGQDKFVFMEQMVTSSEIDKVLVICDHAYKAKADGRKGGVGTETQILSQEVYEKVGQERVIPIIAELDEQGNSLVPAYMKNRIFIDLSSEDKYESGYEQLLRHLYNQPLYRRPERGVAPSYLFDDAPSHLKTTNINSQIKDAILRNPARVKNLFQEFIQAFIETLSKFQYERIDGKELDDIIVDNIHNMIPLRDDFIRFVELHCEYQESADIAIFVDFFERMITFTRASEGLGSHDIRQFDHFKFLLRELFLFTVLVFIEKSRVRSLLLLLESTYFFNKSGSLVPVSYDSLHMNCTSLDETRNRRLGLRKLCLSADILINEHTTKNYSKNQMIQADLLLYYFSVLRNRNTRNWYPITYIYGEYIQLPLLQRLQSRDFATKVMELFEASSVEELKHKFSNFQNKLSGFNYDSIPSLQDHLEPSKIGIVP</sequence>
<reference evidence="2 3" key="1">
    <citation type="submission" date="2022-08" db="EMBL/GenBank/DDBJ databases">
        <title>Paenibacillus endoradicis sp. nov., Paenibacillus radicibacter sp. nov and Paenibacillus pararadicis sp. nov., three cold-adapted plant growth-promoting bacteria isolated from root of Larix gmelinii in Great Khingan.</title>
        <authorList>
            <person name="Xue H."/>
        </authorList>
    </citation>
    <scope>NUCLEOTIDE SEQUENCE [LARGE SCALE GENOMIC DNA]</scope>
    <source>
        <strain evidence="2 3">N5-1-1-5</strain>
    </source>
</reference>
<evidence type="ECO:0000259" key="1">
    <source>
        <dbReference type="PROSITE" id="PS51534"/>
    </source>
</evidence>
<organism evidence="2 3">
    <name type="scientific">Paenibacillus radicis</name>
    <name type="common">ex Xue et al. 2023</name>
    <dbReference type="NCBI Taxonomy" id="2972489"/>
    <lineage>
        <taxon>Bacteria</taxon>
        <taxon>Bacillati</taxon>
        <taxon>Bacillota</taxon>
        <taxon>Bacilli</taxon>
        <taxon>Bacillales</taxon>
        <taxon>Paenibacillaceae</taxon>
        <taxon>Paenibacillus</taxon>
    </lineage>
</organism>
<protein>
    <submittedName>
        <fullName evidence="2">TIR domain-containing protein</fullName>
    </submittedName>
</protein>